<gene>
    <name evidence="3" type="ORF">OXX778_LOCUS9232</name>
</gene>
<feature type="domain" description="EF-hand" evidence="2">
    <location>
        <begin position="72"/>
        <end position="107"/>
    </location>
</feature>
<evidence type="ECO:0000313" key="4">
    <source>
        <dbReference type="Proteomes" id="UP000663879"/>
    </source>
</evidence>
<dbReference type="EMBL" id="CAJNOC010001346">
    <property type="protein sequence ID" value="CAF0856723.1"/>
    <property type="molecule type" value="Genomic_DNA"/>
</dbReference>
<dbReference type="GO" id="GO:0005509">
    <property type="term" value="F:calcium ion binding"/>
    <property type="evidence" value="ECO:0007669"/>
    <property type="project" value="InterPro"/>
</dbReference>
<dbReference type="InterPro" id="IPR011992">
    <property type="entry name" value="EF-hand-dom_pair"/>
</dbReference>
<keyword evidence="4" id="KW-1185">Reference proteome</keyword>
<dbReference type="Gene3D" id="1.10.238.10">
    <property type="entry name" value="EF-hand"/>
    <property type="match status" value="1"/>
</dbReference>
<accession>A0A813WKH3</accession>
<dbReference type="PROSITE" id="PS00018">
    <property type="entry name" value="EF_HAND_1"/>
    <property type="match status" value="1"/>
</dbReference>
<dbReference type="AlphaFoldDB" id="A0A813WKH3"/>
<dbReference type="PROSITE" id="PS50222">
    <property type="entry name" value="EF_HAND_2"/>
    <property type="match status" value="1"/>
</dbReference>
<dbReference type="InterPro" id="IPR018247">
    <property type="entry name" value="EF_Hand_1_Ca_BS"/>
</dbReference>
<dbReference type="SUPFAM" id="SSF47473">
    <property type="entry name" value="EF-hand"/>
    <property type="match status" value="1"/>
</dbReference>
<reference evidence="3" key="1">
    <citation type="submission" date="2021-02" db="EMBL/GenBank/DDBJ databases">
        <authorList>
            <person name="Nowell W R."/>
        </authorList>
    </citation>
    <scope>NUCLEOTIDE SEQUENCE</scope>
    <source>
        <strain evidence="3">Ploen Becks lab</strain>
    </source>
</reference>
<proteinExistence type="predicted"/>
<name>A0A813WKH3_9BILA</name>
<dbReference type="Proteomes" id="UP000663879">
    <property type="component" value="Unassembled WGS sequence"/>
</dbReference>
<protein>
    <recommendedName>
        <fullName evidence="2">EF-hand domain-containing protein</fullName>
    </recommendedName>
</protein>
<dbReference type="InterPro" id="IPR002048">
    <property type="entry name" value="EF_hand_dom"/>
</dbReference>
<comment type="caution">
    <text evidence="3">The sequence shown here is derived from an EMBL/GenBank/DDBJ whole genome shotgun (WGS) entry which is preliminary data.</text>
</comment>
<evidence type="ECO:0000313" key="3">
    <source>
        <dbReference type="EMBL" id="CAF0856723.1"/>
    </source>
</evidence>
<keyword evidence="1" id="KW-0106">Calcium</keyword>
<evidence type="ECO:0000256" key="1">
    <source>
        <dbReference type="ARBA" id="ARBA00022837"/>
    </source>
</evidence>
<organism evidence="3 4">
    <name type="scientific">Brachionus calyciflorus</name>
    <dbReference type="NCBI Taxonomy" id="104777"/>
    <lineage>
        <taxon>Eukaryota</taxon>
        <taxon>Metazoa</taxon>
        <taxon>Spiralia</taxon>
        <taxon>Gnathifera</taxon>
        <taxon>Rotifera</taxon>
        <taxon>Eurotatoria</taxon>
        <taxon>Monogononta</taxon>
        <taxon>Pseudotrocha</taxon>
        <taxon>Ploima</taxon>
        <taxon>Brachionidae</taxon>
        <taxon>Brachionus</taxon>
    </lineage>
</organism>
<sequence length="114" mass="13630">MSEKEKNIEEFKFEDTNELDVSEHDSIINLLSNRTFNYRIPRKPTSVPNAEAIEEKNLDKIKEFACDDLSEEFKEKLMDFFKLNDKDNDGLLSYHEFLSFFLLFKKNYQTRTNC</sequence>
<evidence type="ECO:0000259" key="2">
    <source>
        <dbReference type="PROSITE" id="PS50222"/>
    </source>
</evidence>